<dbReference type="InterPro" id="IPR002545">
    <property type="entry name" value="CheW-lke_dom"/>
</dbReference>
<dbReference type="InterPro" id="IPR008207">
    <property type="entry name" value="Sig_transdc_His_kin_Hpt_dom"/>
</dbReference>
<dbReference type="Gene3D" id="1.20.120.160">
    <property type="entry name" value="HPT domain"/>
    <property type="match status" value="1"/>
</dbReference>
<dbReference type="EMBL" id="QKYU01000003">
    <property type="protein sequence ID" value="PZW49099.1"/>
    <property type="molecule type" value="Genomic_DNA"/>
</dbReference>
<dbReference type="SUPFAM" id="SSF47226">
    <property type="entry name" value="Histidine-containing phosphotransfer domain, HPT domain"/>
    <property type="match status" value="1"/>
</dbReference>
<feature type="modified residue" description="Phosphohistidine" evidence="9">
    <location>
        <position position="47"/>
    </location>
</feature>
<comment type="function">
    <text evidence="8">Involved in the transmission of sensory signals from the chemoreceptors to the flagellar motors. CheA is autophosphorylated; it can transfer its phosphate group to either CheB or CheY.</text>
</comment>
<dbReference type="InterPro" id="IPR036890">
    <property type="entry name" value="HATPase_C_sf"/>
</dbReference>
<evidence type="ECO:0000256" key="5">
    <source>
        <dbReference type="ARBA" id="ARBA00022679"/>
    </source>
</evidence>
<keyword evidence="6 13" id="KW-0418">Kinase</keyword>
<dbReference type="GO" id="GO:0006935">
    <property type="term" value="P:chemotaxis"/>
    <property type="evidence" value="ECO:0007669"/>
    <property type="project" value="InterPro"/>
</dbReference>
<organism evidence="13 14">
    <name type="scientific">Humitalea rosea</name>
    <dbReference type="NCBI Taxonomy" id="990373"/>
    <lineage>
        <taxon>Bacteria</taxon>
        <taxon>Pseudomonadati</taxon>
        <taxon>Pseudomonadota</taxon>
        <taxon>Alphaproteobacteria</taxon>
        <taxon>Acetobacterales</taxon>
        <taxon>Roseomonadaceae</taxon>
        <taxon>Humitalea</taxon>
    </lineage>
</organism>
<evidence type="ECO:0000313" key="13">
    <source>
        <dbReference type="EMBL" id="PZW49099.1"/>
    </source>
</evidence>
<evidence type="ECO:0000259" key="10">
    <source>
        <dbReference type="PROSITE" id="PS50109"/>
    </source>
</evidence>
<dbReference type="SUPFAM" id="SSF55874">
    <property type="entry name" value="ATPase domain of HSP90 chaperone/DNA topoisomerase II/histidine kinase"/>
    <property type="match status" value="1"/>
</dbReference>
<name>A0A2W7INL8_9PROT</name>
<dbReference type="InterPro" id="IPR003594">
    <property type="entry name" value="HATPase_dom"/>
</dbReference>
<sequence>MIAADDPLWAEFAAESEEHLDTLDRLLSAGAGGLGADGINRLFRAMHSLKGMSDALGAAGMTRLAHVSEDLLGQIRSGRRALDPEAGDALRAAVDTLRGQRAAVLGRDSERPAPGALLDRLAALVAGEAPVGAAPAVRAIPEANPMLASMAQRLAEALPLLGAGDALPLLRDLAEAADIAGLPGLRDGLRAVAVGTPAALPALGRLRRIIAVLNEVAGLPAPGAIADPALLAPWLAPVLAAGGVGLAPALLADAAACASACGAEDVEAALLALQDLLERGAEADTAAVLATMRPSLLARIATAEALPPPEALPDDPRLPPAFLPVLGPAGRARVLAALEAGQTLFRLRLALGADALAEAAVAEAISTHGEIIASHPLPEAGLLDLLIASGAGLDPLSRAATAADPARRVVLALGPIGEERPPTSTDLTSTMRVRQEVIDGIITLEAEVRAAAMAVEEAIAEGGARADLARLNVLGQRLPTGPAREAASAADRLRRFLDGLEGAEQRLGLALRRLDDAVMDLRVLPIGTLFARLPRVVRAVAEAGAKQVDLAIEGEEVTLDRGLVELLADPLLHLTRNAVDHGIEAPAERLAAGKPARAVLRISAARRSGQVRLRVSDDGRGIDTDAVFARAVERGLLTAAEAAAGTATEAHALLFRPGFSTMRQVTETSGRGVGLDVVQDAVRRAGGSLEVASQAGQGTSFTLRLPLTAALAPVLLVQVGGQPCAIPAGRVEAVSAAADTELPVIDLAPLLGLIRRGEGEIVAVTVRGRKLGLLVDRVQRRTDMLLRPLHPALAALPGVGGVGVLGNGEPVLVIEPDGVVEA</sequence>
<comment type="catalytic activity">
    <reaction evidence="1">
        <text>ATP + protein L-histidine = ADP + protein N-phospho-L-histidine.</text>
        <dbReference type="EC" id="2.7.13.3"/>
    </reaction>
</comment>
<dbReference type="Proteomes" id="UP000249688">
    <property type="component" value="Unassembled WGS sequence"/>
</dbReference>
<keyword evidence="7" id="KW-0902">Two-component regulatory system</keyword>
<dbReference type="Pfam" id="PF02518">
    <property type="entry name" value="HATPase_c"/>
    <property type="match status" value="1"/>
</dbReference>
<dbReference type="SMART" id="SM00073">
    <property type="entry name" value="HPT"/>
    <property type="match status" value="1"/>
</dbReference>
<dbReference type="Gene3D" id="3.30.565.10">
    <property type="entry name" value="Histidine kinase-like ATPase, C-terminal domain"/>
    <property type="match status" value="1"/>
</dbReference>
<evidence type="ECO:0000259" key="11">
    <source>
        <dbReference type="PROSITE" id="PS50851"/>
    </source>
</evidence>
<dbReference type="EC" id="2.7.13.3" evidence="2"/>
<feature type="domain" description="Histidine kinase" evidence="10">
    <location>
        <begin position="490"/>
        <end position="709"/>
    </location>
</feature>
<feature type="domain" description="HPt" evidence="12">
    <location>
        <begin position="1"/>
        <end position="107"/>
    </location>
</feature>
<dbReference type="InterPro" id="IPR036641">
    <property type="entry name" value="HPT_dom_sf"/>
</dbReference>
<proteinExistence type="predicted"/>
<dbReference type="OrthoDB" id="9803176at2"/>
<dbReference type="SMART" id="SM00260">
    <property type="entry name" value="CheW"/>
    <property type="match status" value="1"/>
</dbReference>
<dbReference type="InterPro" id="IPR036061">
    <property type="entry name" value="CheW-like_dom_sf"/>
</dbReference>
<keyword evidence="4 9" id="KW-0597">Phosphoprotein</keyword>
<evidence type="ECO:0000256" key="2">
    <source>
        <dbReference type="ARBA" id="ARBA00012438"/>
    </source>
</evidence>
<gene>
    <name evidence="13" type="ORF">C8P66_103125</name>
</gene>
<dbReference type="GO" id="GO:0000155">
    <property type="term" value="F:phosphorelay sensor kinase activity"/>
    <property type="evidence" value="ECO:0007669"/>
    <property type="project" value="UniProtKB-ARBA"/>
</dbReference>
<dbReference type="PANTHER" id="PTHR43395:SF1">
    <property type="entry name" value="CHEMOTAXIS PROTEIN CHEA"/>
    <property type="match status" value="1"/>
</dbReference>
<feature type="domain" description="CheW-like" evidence="11">
    <location>
        <begin position="687"/>
        <end position="822"/>
    </location>
</feature>
<comment type="caution">
    <text evidence="13">The sequence shown here is derived from an EMBL/GenBank/DDBJ whole genome shotgun (WGS) entry which is preliminary data.</text>
</comment>
<evidence type="ECO:0000256" key="7">
    <source>
        <dbReference type="ARBA" id="ARBA00023012"/>
    </source>
</evidence>
<dbReference type="RefSeq" id="WP_111396809.1">
    <property type="nucleotide sequence ID" value="NZ_QKYU01000003.1"/>
</dbReference>
<dbReference type="AlphaFoldDB" id="A0A2W7INL8"/>
<dbReference type="InterPro" id="IPR051315">
    <property type="entry name" value="Bact_Chemotaxis_CheA"/>
</dbReference>
<evidence type="ECO:0000256" key="3">
    <source>
        <dbReference type="ARBA" id="ARBA00021495"/>
    </source>
</evidence>
<dbReference type="InterPro" id="IPR005467">
    <property type="entry name" value="His_kinase_dom"/>
</dbReference>
<evidence type="ECO:0000256" key="9">
    <source>
        <dbReference type="PROSITE-ProRule" id="PRU00110"/>
    </source>
</evidence>
<dbReference type="Gene3D" id="2.30.30.40">
    <property type="entry name" value="SH3 Domains"/>
    <property type="match status" value="1"/>
</dbReference>
<dbReference type="PROSITE" id="PS50109">
    <property type="entry name" value="HIS_KIN"/>
    <property type="match status" value="1"/>
</dbReference>
<reference evidence="13 14" key="1">
    <citation type="submission" date="2018-06" db="EMBL/GenBank/DDBJ databases">
        <title>Genomic Encyclopedia of Archaeal and Bacterial Type Strains, Phase II (KMG-II): from individual species to whole genera.</title>
        <authorList>
            <person name="Goeker M."/>
        </authorList>
    </citation>
    <scope>NUCLEOTIDE SEQUENCE [LARGE SCALE GENOMIC DNA]</scope>
    <source>
        <strain evidence="13 14">DSM 24525</strain>
    </source>
</reference>
<dbReference type="Pfam" id="PF01627">
    <property type="entry name" value="Hpt"/>
    <property type="match status" value="1"/>
</dbReference>
<dbReference type="SMART" id="SM00387">
    <property type="entry name" value="HATPase_c"/>
    <property type="match status" value="1"/>
</dbReference>
<evidence type="ECO:0000313" key="14">
    <source>
        <dbReference type="Proteomes" id="UP000249688"/>
    </source>
</evidence>
<dbReference type="PROSITE" id="PS50894">
    <property type="entry name" value="HPT"/>
    <property type="match status" value="1"/>
</dbReference>
<keyword evidence="5" id="KW-0808">Transferase</keyword>
<evidence type="ECO:0000256" key="6">
    <source>
        <dbReference type="ARBA" id="ARBA00022777"/>
    </source>
</evidence>
<dbReference type="PANTHER" id="PTHR43395">
    <property type="entry name" value="SENSOR HISTIDINE KINASE CHEA"/>
    <property type="match status" value="1"/>
</dbReference>
<dbReference type="InterPro" id="IPR004358">
    <property type="entry name" value="Sig_transdc_His_kin-like_C"/>
</dbReference>
<dbReference type="PRINTS" id="PR00344">
    <property type="entry name" value="BCTRLSENSOR"/>
</dbReference>
<accession>A0A2W7INL8</accession>
<dbReference type="FunFam" id="3.30.565.10:FF:000016">
    <property type="entry name" value="Chemotaxis protein CheA, putative"/>
    <property type="match status" value="1"/>
</dbReference>
<dbReference type="SUPFAM" id="SSF50341">
    <property type="entry name" value="CheW-like"/>
    <property type="match status" value="1"/>
</dbReference>
<dbReference type="PROSITE" id="PS50851">
    <property type="entry name" value="CHEW"/>
    <property type="match status" value="1"/>
</dbReference>
<protein>
    <recommendedName>
        <fullName evidence="3">Chemotaxis protein CheA</fullName>
        <ecNumber evidence="2">2.7.13.3</ecNumber>
    </recommendedName>
</protein>
<dbReference type="Pfam" id="PF01584">
    <property type="entry name" value="CheW"/>
    <property type="match status" value="1"/>
</dbReference>
<evidence type="ECO:0000256" key="1">
    <source>
        <dbReference type="ARBA" id="ARBA00000085"/>
    </source>
</evidence>
<keyword evidence="14" id="KW-1185">Reference proteome</keyword>
<dbReference type="CDD" id="cd00088">
    <property type="entry name" value="HPT"/>
    <property type="match status" value="1"/>
</dbReference>
<evidence type="ECO:0000256" key="8">
    <source>
        <dbReference type="ARBA" id="ARBA00035100"/>
    </source>
</evidence>
<evidence type="ECO:0000256" key="4">
    <source>
        <dbReference type="ARBA" id="ARBA00022553"/>
    </source>
</evidence>
<evidence type="ECO:0000259" key="12">
    <source>
        <dbReference type="PROSITE" id="PS50894"/>
    </source>
</evidence>